<dbReference type="eggNOG" id="arCOG09663">
    <property type="taxonomic scope" value="Archaea"/>
</dbReference>
<dbReference type="KEGG" id="mvu:Metvu_0659"/>
<accession>C9RG16</accession>
<reference evidence="1" key="1">
    <citation type="submission" date="2009-10" db="EMBL/GenBank/DDBJ databases">
        <title>Complete sequence of chromosome of Methanocaldococcus vulcanius M7.</title>
        <authorList>
            <consortium name="US DOE Joint Genome Institute"/>
            <person name="Lucas S."/>
            <person name="Copeland A."/>
            <person name="Lapidus A."/>
            <person name="Glavina del Rio T."/>
            <person name="Dalin E."/>
            <person name="Tice H."/>
            <person name="Bruce D."/>
            <person name="Goodwin L."/>
            <person name="Pitluck S."/>
            <person name="Lcollab F.I."/>
            <person name="Brettin T."/>
            <person name="Detter J.C."/>
            <person name="Han C."/>
            <person name="Tapia R."/>
            <person name="Kuske C.R."/>
            <person name="Schmutz J."/>
            <person name="Larimer F."/>
            <person name="Land M."/>
            <person name="Hauser L."/>
            <person name="Kyrpides N."/>
            <person name="Ovchinikova G."/>
            <person name="Sieprawska-Lupa M."/>
            <person name="Whitman W.B."/>
            <person name="Woyke T."/>
        </authorList>
    </citation>
    <scope>NUCLEOTIDE SEQUENCE [LARGE SCALE GENOMIC DNA]</scope>
    <source>
        <strain evidence="1">M7</strain>
    </source>
</reference>
<dbReference type="EMBL" id="CP001787">
    <property type="protein sequence ID" value="ACX72518.1"/>
    <property type="molecule type" value="Genomic_DNA"/>
</dbReference>
<evidence type="ECO:0000313" key="1">
    <source>
        <dbReference type="EMBL" id="ACX72518.1"/>
    </source>
</evidence>
<dbReference type="GeneID" id="8512993"/>
<sequence>MNNFKKYLLSLLLSVIMGIAILGSASAISTTYGTGQTTATVSNLPPVVNSSSYEMTIKTVQGVTVYEYRNTSGVAPNLLRSDAYVPYAYTGEGITFYVNVSDPNGEQDLQTNGAGVDFLLVPEGQNPANPAYVIHAGFDPTTSGDSDLSTLKFYAQWTVPAGSHGCFDVYVTARDKHGVCTGPIYKGKVFLNPMIGINVTKDNDATPAPFTGLSFGNVTPGQQNVSAEENVVSVHNLDPDNVGTKVGVFVSATSLAQVGGTGIIPAENIEADVIKVNNATIHHEITLQNNVKILLFEPLKPGNANALEVNFTLDVPEPLPSGCYGGSITFYGIGL</sequence>
<protein>
    <submittedName>
        <fullName evidence="1">Uncharacterized protein</fullName>
    </submittedName>
</protein>
<name>C9RG16_METVM</name>
<proteinExistence type="predicted"/>
<gene>
    <name evidence="1" type="ordered locus">Metvu_0659</name>
</gene>
<dbReference type="RefSeq" id="WP_015732739.1">
    <property type="nucleotide sequence ID" value="NC_013407.1"/>
</dbReference>
<dbReference type="Proteomes" id="UP000002063">
    <property type="component" value="Chromosome"/>
</dbReference>
<organism evidence="1 2">
    <name type="scientific">Methanocaldococcus vulcanius (strain ATCC 700851 / DSM 12094 / M7)</name>
    <name type="common">Methanococcus vulcanius</name>
    <dbReference type="NCBI Taxonomy" id="579137"/>
    <lineage>
        <taxon>Archaea</taxon>
        <taxon>Methanobacteriati</taxon>
        <taxon>Methanobacteriota</taxon>
        <taxon>Methanomada group</taxon>
        <taxon>Methanococci</taxon>
        <taxon>Methanococcales</taxon>
        <taxon>Methanocaldococcaceae</taxon>
        <taxon>Methanocaldococcus</taxon>
    </lineage>
</organism>
<keyword evidence="2" id="KW-1185">Reference proteome</keyword>
<dbReference type="AlphaFoldDB" id="C9RG16"/>
<evidence type="ECO:0000313" key="2">
    <source>
        <dbReference type="Proteomes" id="UP000002063"/>
    </source>
</evidence>
<dbReference type="HOGENOM" id="CLU_840947_0_0_2"/>